<evidence type="ECO:0000256" key="2">
    <source>
        <dbReference type="ARBA" id="ARBA00022704"/>
    </source>
</evidence>
<dbReference type="GeneTree" id="ENSGT00940000169190"/>
<feature type="chain" id="PRO_5044582040" evidence="7">
    <location>
        <begin position="21"/>
        <end position="395"/>
    </location>
</feature>
<evidence type="ECO:0000256" key="5">
    <source>
        <dbReference type="ARBA" id="ARBA00023180"/>
    </source>
</evidence>
<dbReference type="InterPro" id="IPR000010">
    <property type="entry name" value="Cystatin_dom"/>
</dbReference>
<dbReference type="OMA" id="SKPWTEC"/>
<dbReference type="CTD" id="3827"/>
<feature type="signal peptide" evidence="7">
    <location>
        <begin position="1"/>
        <end position="20"/>
    </location>
</feature>
<evidence type="ECO:0000256" key="4">
    <source>
        <dbReference type="ARBA" id="ARBA00023157"/>
    </source>
</evidence>
<protein>
    <submittedName>
        <fullName evidence="10">Kininogen 1</fullName>
    </submittedName>
    <submittedName>
        <fullName evidence="9">Putative kininogen-1</fullName>
    </submittedName>
</protein>
<keyword evidence="4" id="KW-1015">Disulfide bond</keyword>
<dbReference type="InterPro" id="IPR027358">
    <property type="entry name" value="Kininogen-type_cystatin_dom"/>
</dbReference>
<dbReference type="Bgee" id="ENSSMAG00000019641">
    <property type="expression patterns" value="Expressed in liver and 4 other cell types or tissues"/>
</dbReference>
<accession>A0A2U9C658</accession>
<dbReference type="PROSITE" id="PS51647">
    <property type="entry name" value="CYSTATIN_KININOGEN"/>
    <property type="match status" value="2"/>
</dbReference>
<dbReference type="GO" id="GO:0004869">
    <property type="term" value="F:cysteine-type endopeptidase inhibitor activity"/>
    <property type="evidence" value="ECO:0007669"/>
    <property type="project" value="UniProtKB-KW"/>
</dbReference>
<dbReference type="SUPFAM" id="SSF54403">
    <property type="entry name" value="Cystatin/monellin"/>
    <property type="match status" value="2"/>
</dbReference>
<dbReference type="GO" id="GO:0072562">
    <property type="term" value="C:blood microparticle"/>
    <property type="evidence" value="ECO:0007669"/>
    <property type="project" value="TreeGrafter"/>
</dbReference>
<dbReference type="KEGG" id="smau:118318001"/>
<reference evidence="9 11" key="1">
    <citation type="submission" date="2017-12" db="EMBL/GenBank/DDBJ databases">
        <title>Integrating genomic resources of turbot (Scophthalmus maximus) in depth evaluation of genetic and physical mapping variation across individuals.</title>
        <authorList>
            <person name="Martinez P."/>
        </authorList>
    </citation>
    <scope>NUCLEOTIDE SEQUENCE [LARGE SCALE GENOMIC DNA]</scope>
</reference>
<dbReference type="InterPro" id="IPR050735">
    <property type="entry name" value="Kininogen_Fetuin_HRG"/>
</dbReference>
<evidence type="ECO:0000313" key="9">
    <source>
        <dbReference type="EMBL" id="AWP10592.1"/>
    </source>
</evidence>
<name>A0A2U9C658_SCOMX</name>
<evidence type="ECO:0000256" key="7">
    <source>
        <dbReference type="SAM" id="SignalP"/>
    </source>
</evidence>
<gene>
    <name evidence="10" type="primary">kng1</name>
    <name evidence="9" type="ORF">SMAX5B_017861</name>
</gene>
<dbReference type="PANTHER" id="PTHR13814">
    <property type="entry name" value="FETUIN"/>
    <property type="match status" value="1"/>
</dbReference>
<dbReference type="Pfam" id="PF00031">
    <property type="entry name" value="Cystatin"/>
    <property type="match status" value="2"/>
</dbReference>
<dbReference type="Ensembl" id="ENSSMAT00000032457.2">
    <property type="protein sequence ID" value="ENSSMAP00000032064.1"/>
    <property type="gene ID" value="ENSSMAG00000019641.2"/>
</dbReference>
<proteinExistence type="predicted"/>
<dbReference type="GO" id="GO:0007204">
    <property type="term" value="P:positive regulation of cytosolic calcium ion concentration"/>
    <property type="evidence" value="ECO:0007669"/>
    <property type="project" value="TreeGrafter"/>
</dbReference>
<dbReference type="Proteomes" id="UP000246464">
    <property type="component" value="Chromosome 12"/>
</dbReference>
<dbReference type="FunFam" id="3.10.450.10:FF:000002">
    <property type="entry name" value="Kininogen 1"/>
    <property type="match status" value="1"/>
</dbReference>
<dbReference type="Proteomes" id="UP000694558">
    <property type="component" value="Chromosome 12"/>
</dbReference>
<feature type="region of interest" description="Disordered" evidence="6">
    <location>
        <begin position="290"/>
        <end position="395"/>
    </location>
</feature>
<dbReference type="InterPro" id="IPR046350">
    <property type="entry name" value="Cystatin_sf"/>
</dbReference>
<dbReference type="PANTHER" id="PTHR13814:SF12">
    <property type="entry name" value="KININOGEN-1"/>
    <property type="match status" value="1"/>
</dbReference>
<keyword evidence="11" id="KW-1185">Reference proteome</keyword>
<sequence>MRSGLGLCVLGLLCLHSSDSLQVYYEPSTVSLEHHINLLLLCDDPSVEAPVSSALHAYNGRLRSGHKLALFQILGASRLENSTGSMYSLQFTSRRSNCPAGGSKHWTECDYLLQGSQRPFTCKATVYVTDTASDTQQVDCFLDGYIAPEKASCLGCPEAIDENSEDLKVPLSASISKYNANSNSTHLFTLNSVGKATRQVIAGFRFKVTFDMRKSTCAKAEHTDLNELCVPNDQDVELSYCNSTVDVAPWRFESPEARIECTAGPMPPMILNRRRPAGWSPLRHILYERPYASPPPPTLPPPPPPPAPQSPSKASAKEESSEEDTTTEAPRPSASPDVSMTARYADAVGVHPLHCPSKPWKPFGAPVQPGAATEAPPEADSSQPTAGFRDTDMLA</sequence>
<keyword evidence="2" id="KW-0789">Thiol protease inhibitor</keyword>
<feature type="domain" description="Cystatin kininogen-type" evidence="8">
    <location>
        <begin position="162"/>
        <end position="267"/>
    </location>
</feature>
<evidence type="ECO:0000313" key="11">
    <source>
        <dbReference type="Proteomes" id="UP000246464"/>
    </source>
</evidence>
<dbReference type="CDD" id="cd00042">
    <property type="entry name" value="CY"/>
    <property type="match status" value="1"/>
</dbReference>
<feature type="domain" description="Cystatin kininogen-type" evidence="8">
    <location>
        <begin position="42"/>
        <end position="146"/>
    </location>
</feature>
<evidence type="ECO:0000256" key="1">
    <source>
        <dbReference type="ARBA" id="ARBA00022690"/>
    </source>
</evidence>
<dbReference type="GO" id="GO:0030195">
    <property type="term" value="P:negative regulation of blood coagulation"/>
    <property type="evidence" value="ECO:0007669"/>
    <property type="project" value="TreeGrafter"/>
</dbReference>
<reference evidence="10" key="4">
    <citation type="submission" date="2025-05" db="UniProtKB">
        <authorList>
            <consortium name="Ensembl"/>
        </authorList>
    </citation>
    <scope>IDENTIFICATION</scope>
</reference>
<keyword evidence="5" id="KW-0325">Glycoprotein</keyword>
<dbReference type="STRING" id="52904.ENSSMAP00000032064"/>
<keyword evidence="3 7" id="KW-0732">Signal</keyword>
<dbReference type="AlphaFoldDB" id="A0A2U9C658"/>
<evidence type="ECO:0000313" key="10">
    <source>
        <dbReference type="Ensembl" id="ENSSMAP00000032064.1"/>
    </source>
</evidence>
<dbReference type="SMART" id="SM00043">
    <property type="entry name" value="CY"/>
    <property type="match status" value="2"/>
</dbReference>
<keyword evidence="1" id="KW-0646">Protease inhibitor</keyword>
<reference evidence="10" key="2">
    <citation type="submission" date="2020-05" db="EMBL/GenBank/DDBJ databases">
        <authorList>
            <person name="Moser M."/>
        </authorList>
    </citation>
    <scope>NUCLEOTIDE SEQUENCE [LARGE SCALE GENOMIC DNA]</scope>
</reference>
<reference evidence="10" key="3">
    <citation type="submission" date="2023-05" db="EMBL/GenBank/DDBJ databases">
        <title>High-quality long-read genome of Scophthalmus maximus.</title>
        <authorList>
            <person name="Lien S."/>
            <person name="Martinez P."/>
        </authorList>
    </citation>
    <scope>NUCLEOTIDE SEQUENCE [LARGE SCALE GENOMIC DNA]</scope>
</reference>
<feature type="compositionally biased region" description="Pro residues" evidence="6">
    <location>
        <begin position="292"/>
        <end position="309"/>
    </location>
</feature>
<evidence type="ECO:0000256" key="3">
    <source>
        <dbReference type="ARBA" id="ARBA00022729"/>
    </source>
</evidence>
<dbReference type="Gene3D" id="3.10.450.10">
    <property type="match status" value="2"/>
</dbReference>
<dbReference type="GeneID" id="118318001"/>
<dbReference type="EMBL" id="CP026254">
    <property type="protein sequence ID" value="AWP10592.1"/>
    <property type="molecule type" value="Genomic_DNA"/>
</dbReference>
<dbReference type="OrthoDB" id="9937817at2759"/>
<evidence type="ECO:0000256" key="6">
    <source>
        <dbReference type="SAM" id="MobiDB-lite"/>
    </source>
</evidence>
<organism evidence="9 11">
    <name type="scientific">Scophthalmus maximus</name>
    <name type="common">Turbot</name>
    <name type="synonym">Psetta maxima</name>
    <dbReference type="NCBI Taxonomy" id="52904"/>
    <lineage>
        <taxon>Eukaryota</taxon>
        <taxon>Metazoa</taxon>
        <taxon>Chordata</taxon>
        <taxon>Craniata</taxon>
        <taxon>Vertebrata</taxon>
        <taxon>Euteleostomi</taxon>
        <taxon>Actinopterygii</taxon>
        <taxon>Neopterygii</taxon>
        <taxon>Teleostei</taxon>
        <taxon>Neoteleostei</taxon>
        <taxon>Acanthomorphata</taxon>
        <taxon>Carangaria</taxon>
        <taxon>Pleuronectiformes</taxon>
        <taxon>Pleuronectoidei</taxon>
        <taxon>Scophthalmidae</taxon>
        <taxon>Scophthalmus</taxon>
    </lineage>
</organism>
<evidence type="ECO:0000259" key="8">
    <source>
        <dbReference type="PROSITE" id="PS51647"/>
    </source>
</evidence>
<dbReference type="RefSeq" id="XP_035503140.1">
    <property type="nucleotide sequence ID" value="XM_035647247.1"/>
</dbReference>